<feature type="compositionally biased region" description="Basic residues" evidence="1">
    <location>
        <begin position="77"/>
        <end position="92"/>
    </location>
</feature>
<dbReference type="AlphaFoldDB" id="A0A6A5V0C9"/>
<feature type="region of interest" description="Disordered" evidence="1">
    <location>
        <begin position="74"/>
        <end position="94"/>
    </location>
</feature>
<organism evidence="2 3">
    <name type="scientific">Bimuria novae-zelandiae CBS 107.79</name>
    <dbReference type="NCBI Taxonomy" id="1447943"/>
    <lineage>
        <taxon>Eukaryota</taxon>
        <taxon>Fungi</taxon>
        <taxon>Dikarya</taxon>
        <taxon>Ascomycota</taxon>
        <taxon>Pezizomycotina</taxon>
        <taxon>Dothideomycetes</taxon>
        <taxon>Pleosporomycetidae</taxon>
        <taxon>Pleosporales</taxon>
        <taxon>Massarineae</taxon>
        <taxon>Didymosphaeriaceae</taxon>
        <taxon>Bimuria</taxon>
    </lineage>
</organism>
<sequence length="174" mass="19561">MQNTLVTKKMRSTISNIEAELGNAEHFFGVKLPTDLAVEWKSFIRVHLTSTGTTAQSWARTQIGVAQTLIKTESPSSRRRSGALSHWRRMPPRSHDKTIKALEKEAQSKANSTKLRAEIKAEEKVERQYNLAERKRAMLVSSGVTKIIAGLKKDQRVLTKYSGQIATMLKMPTP</sequence>
<protein>
    <submittedName>
        <fullName evidence="2">Uncharacterized protein</fullName>
    </submittedName>
</protein>
<accession>A0A6A5V0C9</accession>
<name>A0A6A5V0C9_9PLEO</name>
<evidence type="ECO:0000313" key="2">
    <source>
        <dbReference type="EMBL" id="KAF1970535.1"/>
    </source>
</evidence>
<keyword evidence="3" id="KW-1185">Reference proteome</keyword>
<dbReference type="Proteomes" id="UP000800036">
    <property type="component" value="Unassembled WGS sequence"/>
</dbReference>
<proteinExistence type="predicted"/>
<reference evidence="2" key="1">
    <citation type="journal article" date="2020" name="Stud. Mycol.">
        <title>101 Dothideomycetes genomes: a test case for predicting lifestyles and emergence of pathogens.</title>
        <authorList>
            <person name="Haridas S."/>
            <person name="Albert R."/>
            <person name="Binder M."/>
            <person name="Bloem J."/>
            <person name="Labutti K."/>
            <person name="Salamov A."/>
            <person name="Andreopoulos B."/>
            <person name="Baker S."/>
            <person name="Barry K."/>
            <person name="Bills G."/>
            <person name="Bluhm B."/>
            <person name="Cannon C."/>
            <person name="Castanera R."/>
            <person name="Culley D."/>
            <person name="Daum C."/>
            <person name="Ezra D."/>
            <person name="Gonzalez J."/>
            <person name="Henrissat B."/>
            <person name="Kuo A."/>
            <person name="Liang C."/>
            <person name="Lipzen A."/>
            <person name="Lutzoni F."/>
            <person name="Magnuson J."/>
            <person name="Mondo S."/>
            <person name="Nolan M."/>
            <person name="Ohm R."/>
            <person name="Pangilinan J."/>
            <person name="Park H.-J."/>
            <person name="Ramirez L."/>
            <person name="Alfaro M."/>
            <person name="Sun H."/>
            <person name="Tritt A."/>
            <person name="Yoshinaga Y."/>
            <person name="Zwiers L.-H."/>
            <person name="Turgeon B."/>
            <person name="Goodwin S."/>
            <person name="Spatafora J."/>
            <person name="Crous P."/>
            <person name="Grigoriev I."/>
        </authorList>
    </citation>
    <scope>NUCLEOTIDE SEQUENCE</scope>
    <source>
        <strain evidence="2">CBS 107.79</strain>
    </source>
</reference>
<gene>
    <name evidence="2" type="ORF">BU23DRAFT_570703</name>
</gene>
<evidence type="ECO:0000313" key="3">
    <source>
        <dbReference type="Proteomes" id="UP000800036"/>
    </source>
</evidence>
<evidence type="ECO:0000256" key="1">
    <source>
        <dbReference type="SAM" id="MobiDB-lite"/>
    </source>
</evidence>
<dbReference type="EMBL" id="ML976700">
    <property type="protein sequence ID" value="KAF1970535.1"/>
    <property type="molecule type" value="Genomic_DNA"/>
</dbReference>
<dbReference type="OrthoDB" id="3797690at2759"/>